<dbReference type="EMBL" id="QZEY01000020">
    <property type="protein sequence ID" value="RJL23025.1"/>
    <property type="molecule type" value="Genomic_DNA"/>
</dbReference>
<keyword evidence="5" id="KW-1185">Reference proteome</keyword>
<evidence type="ECO:0000256" key="1">
    <source>
        <dbReference type="SAM" id="MobiDB-lite"/>
    </source>
</evidence>
<evidence type="ECO:0000313" key="5">
    <source>
        <dbReference type="Proteomes" id="UP000265768"/>
    </source>
</evidence>
<dbReference type="Pfam" id="PF03703">
    <property type="entry name" value="bPH_2"/>
    <property type="match status" value="2"/>
</dbReference>
<dbReference type="PANTHER" id="PTHR34473">
    <property type="entry name" value="UPF0699 TRANSMEMBRANE PROTEIN YDBS"/>
    <property type="match status" value="1"/>
</dbReference>
<feature type="transmembrane region" description="Helical" evidence="2">
    <location>
        <begin position="54"/>
        <end position="73"/>
    </location>
</feature>
<keyword evidence="2" id="KW-0472">Membrane</keyword>
<feature type="region of interest" description="Disordered" evidence="1">
    <location>
        <begin position="546"/>
        <end position="569"/>
    </location>
</feature>
<evidence type="ECO:0000313" key="4">
    <source>
        <dbReference type="EMBL" id="RJL23025.1"/>
    </source>
</evidence>
<dbReference type="Proteomes" id="UP000265768">
    <property type="component" value="Unassembled WGS sequence"/>
</dbReference>
<proteinExistence type="predicted"/>
<feature type="region of interest" description="Disordered" evidence="1">
    <location>
        <begin position="1"/>
        <end position="46"/>
    </location>
</feature>
<keyword evidence="2" id="KW-1133">Transmembrane helix</keyword>
<evidence type="ECO:0000256" key="2">
    <source>
        <dbReference type="SAM" id="Phobius"/>
    </source>
</evidence>
<dbReference type="PIRSF" id="PIRSF026631">
    <property type="entry name" value="UCP026631"/>
    <property type="match status" value="1"/>
</dbReference>
<organism evidence="4 5">
    <name type="scientific">Bailinhaonella thermotolerans</name>
    <dbReference type="NCBI Taxonomy" id="1070861"/>
    <lineage>
        <taxon>Bacteria</taxon>
        <taxon>Bacillati</taxon>
        <taxon>Actinomycetota</taxon>
        <taxon>Actinomycetes</taxon>
        <taxon>Streptosporangiales</taxon>
        <taxon>Streptosporangiaceae</taxon>
        <taxon>Bailinhaonella</taxon>
    </lineage>
</organism>
<accession>A0A3A4A3J7</accession>
<dbReference type="AlphaFoldDB" id="A0A3A4A3J7"/>
<feature type="compositionally biased region" description="Basic and acidic residues" evidence="1">
    <location>
        <begin position="1"/>
        <end position="31"/>
    </location>
</feature>
<reference evidence="4 5" key="1">
    <citation type="submission" date="2018-09" db="EMBL/GenBank/DDBJ databases">
        <title>YIM 75507 draft genome.</title>
        <authorList>
            <person name="Tang S."/>
            <person name="Feng Y."/>
        </authorList>
    </citation>
    <scope>NUCLEOTIDE SEQUENCE [LARGE SCALE GENOMIC DNA]</scope>
    <source>
        <strain evidence="4 5">YIM 75507</strain>
    </source>
</reference>
<comment type="caution">
    <text evidence="4">The sequence shown here is derived from an EMBL/GenBank/DDBJ whole genome shotgun (WGS) entry which is preliminary data.</text>
</comment>
<feature type="transmembrane region" description="Helical" evidence="2">
    <location>
        <begin position="204"/>
        <end position="226"/>
    </location>
</feature>
<name>A0A3A4A3J7_9ACTN</name>
<gene>
    <name evidence="4" type="ORF">D5H75_34165</name>
</gene>
<dbReference type="PANTHER" id="PTHR34473:SF2">
    <property type="entry name" value="UPF0699 TRANSMEMBRANE PROTEIN YDBT"/>
    <property type="match status" value="1"/>
</dbReference>
<dbReference type="InterPro" id="IPR005182">
    <property type="entry name" value="YdbS-like_PH"/>
</dbReference>
<keyword evidence="2" id="KW-0812">Transmembrane</keyword>
<feature type="transmembrane region" description="Helical" evidence="2">
    <location>
        <begin position="79"/>
        <end position="102"/>
    </location>
</feature>
<dbReference type="InterPro" id="IPR014529">
    <property type="entry name" value="UCP026631"/>
</dbReference>
<feature type="domain" description="YdbS-like PH" evidence="3">
    <location>
        <begin position="101"/>
        <end position="180"/>
    </location>
</feature>
<feature type="transmembrane region" description="Helical" evidence="2">
    <location>
        <begin position="414"/>
        <end position="435"/>
    </location>
</feature>
<protein>
    <recommendedName>
        <fullName evidence="3">YdbS-like PH domain-containing protein</fullName>
    </recommendedName>
</protein>
<feature type="transmembrane region" description="Helical" evidence="2">
    <location>
        <begin position="246"/>
        <end position="274"/>
    </location>
</feature>
<feature type="transmembrane region" description="Helical" evidence="2">
    <location>
        <begin position="441"/>
        <end position="458"/>
    </location>
</feature>
<sequence>MTGHRDPSVTGDRDPSVTGDRDPSVTGDRDATVTGRDAPGAGERLDPRTPLLGLRWLLPPLASTAVAMIVTGGRPETGALIALGITAAVFVLLTLGEVARWATTRYRITRDRLELRTGLAHRTRTVVPRDRVRSVDLTASVFHRVLGLAAVRVGTGQDRGADRLTLNALPAARAAALRAELLAGAATSDESGHVARFSPGWLRYALLSGWSVLIGLVPFGAFFRLLDVIGVNPAEVSALTALWSALAASPLLGAAIAVAVILLIGELGSVLLYAEAWWGYRLVREPSGSYLVRRGLLTTRSLTLSAHRLRGAELSEPLLLRWGRGARVTAVATGLPGKSEDAHESRTLLPPSPRAEALRVLADVLAHVPARDGRTAPAPGGESRTAGAPAPAETPRLEELRLRAHPRAALRRRVVRAAVATAVFVVPFGAAQALFTWWPGWAWAAPGVFAAAALAFAFDAHRALGHTVTPRFLVIRCGTFRRRTVALDRAAVIGWTITRSPFQRRAGLATLSAATAAGSGVYRVRDIAPARALALADEAAPGTAPGAFTPFRISPAPGERILSEPGHEG</sequence>
<evidence type="ECO:0000259" key="3">
    <source>
        <dbReference type="Pfam" id="PF03703"/>
    </source>
</evidence>
<feature type="region of interest" description="Disordered" evidence="1">
    <location>
        <begin position="372"/>
        <end position="393"/>
    </location>
</feature>
<feature type="domain" description="YdbS-like PH" evidence="3">
    <location>
        <begin position="462"/>
        <end position="536"/>
    </location>
</feature>